<dbReference type="AlphaFoldDB" id="A0ABD1MD84"/>
<feature type="transmembrane region" description="Helical" evidence="1">
    <location>
        <begin position="7"/>
        <end position="24"/>
    </location>
</feature>
<keyword evidence="1" id="KW-0812">Transmembrane</keyword>
<proteinExistence type="predicted"/>
<comment type="caution">
    <text evidence="2">The sequence shown here is derived from an EMBL/GenBank/DDBJ whole genome shotgun (WGS) entry which is preliminary data.</text>
</comment>
<keyword evidence="1" id="KW-1133">Transmembrane helix</keyword>
<evidence type="ECO:0000313" key="2">
    <source>
        <dbReference type="EMBL" id="KAL2333498.1"/>
    </source>
</evidence>
<reference evidence="2 3" key="1">
    <citation type="submission" date="2024-08" db="EMBL/GenBank/DDBJ databases">
        <title>Insights into the chromosomal genome structure of Flemingia macrophylla.</title>
        <authorList>
            <person name="Ding Y."/>
            <person name="Zhao Y."/>
            <person name="Bi W."/>
            <person name="Wu M."/>
            <person name="Zhao G."/>
            <person name="Gong Y."/>
            <person name="Li W."/>
            <person name="Zhang P."/>
        </authorList>
    </citation>
    <scope>NUCLEOTIDE SEQUENCE [LARGE SCALE GENOMIC DNA]</scope>
    <source>
        <strain evidence="2">DYQJB</strain>
        <tissue evidence="2">Leaf</tissue>
    </source>
</reference>
<name>A0ABD1MD84_9FABA</name>
<dbReference type="EMBL" id="JBGMDY010000005">
    <property type="protein sequence ID" value="KAL2333498.1"/>
    <property type="molecule type" value="Genomic_DNA"/>
</dbReference>
<evidence type="ECO:0000313" key="3">
    <source>
        <dbReference type="Proteomes" id="UP001603857"/>
    </source>
</evidence>
<keyword evidence="3" id="KW-1185">Reference proteome</keyword>
<protein>
    <submittedName>
        <fullName evidence="2">Uncharacterized protein</fullName>
    </submittedName>
</protein>
<accession>A0ABD1MD84</accession>
<organism evidence="2 3">
    <name type="scientific">Flemingia macrophylla</name>
    <dbReference type="NCBI Taxonomy" id="520843"/>
    <lineage>
        <taxon>Eukaryota</taxon>
        <taxon>Viridiplantae</taxon>
        <taxon>Streptophyta</taxon>
        <taxon>Embryophyta</taxon>
        <taxon>Tracheophyta</taxon>
        <taxon>Spermatophyta</taxon>
        <taxon>Magnoliopsida</taxon>
        <taxon>eudicotyledons</taxon>
        <taxon>Gunneridae</taxon>
        <taxon>Pentapetalae</taxon>
        <taxon>rosids</taxon>
        <taxon>fabids</taxon>
        <taxon>Fabales</taxon>
        <taxon>Fabaceae</taxon>
        <taxon>Papilionoideae</taxon>
        <taxon>50 kb inversion clade</taxon>
        <taxon>NPAAA clade</taxon>
        <taxon>indigoferoid/millettioid clade</taxon>
        <taxon>Phaseoleae</taxon>
        <taxon>Flemingia</taxon>
    </lineage>
</organism>
<dbReference type="Proteomes" id="UP001603857">
    <property type="component" value="Unassembled WGS sequence"/>
</dbReference>
<evidence type="ECO:0000256" key="1">
    <source>
        <dbReference type="SAM" id="Phobius"/>
    </source>
</evidence>
<keyword evidence="1" id="KW-0472">Membrane</keyword>
<gene>
    <name evidence="2" type="ORF">Fmac_014711</name>
</gene>
<sequence length="56" mass="6731">MCFFDIFLPKFLFLSIFNYSFWISTKYINWPFLIAFFLYETLLVDVEIKPSSSLSS</sequence>